<dbReference type="GO" id="GO:0005634">
    <property type="term" value="C:nucleus"/>
    <property type="evidence" value="ECO:0007669"/>
    <property type="project" value="UniProtKB-SubCell"/>
</dbReference>
<feature type="domain" description="PPC" evidence="8">
    <location>
        <begin position="259"/>
        <end position="403"/>
    </location>
</feature>
<dbReference type="PANTHER" id="PTHR31500">
    <property type="entry name" value="AT-HOOK MOTIF NUCLEAR-LOCALIZED PROTEIN 9"/>
    <property type="match status" value="1"/>
</dbReference>
<dbReference type="InterPro" id="IPR005175">
    <property type="entry name" value="PPC_dom"/>
</dbReference>
<evidence type="ECO:0000313" key="9">
    <source>
        <dbReference type="EMBL" id="CAA2988901.1"/>
    </source>
</evidence>
<dbReference type="PROSITE" id="PS51742">
    <property type="entry name" value="PPC"/>
    <property type="match status" value="2"/>
</dbReference>
<comment type="domain">
    <text evidence="6">The PPC domain mediates interactions between AHL proteins.</text>
</comment>
<evidence type="ECO:0000256" key="3">
    <source>
        <dbReference type="ARBA" id="ARBA00023125"/>
    </source>
</evidence>
<evidence type="ECO:0000259" key="8">
    <source>
        <dbReference type="PROSITE" id="PS51742"/>
    </source>
</evidence>
<keyword evidence="4 6" id="KW-0804">Transcription</keyword>
<feature type="region of interest" description="Disordered" evidence="7">
    <location>
        <begin position="207"/>
        <end position="252"/>
    </location>
</feature>
<keyword evidence="3 6" id="KW-0238">DNA-binding</keyword>
<evidence type="ECO:0000313" key="10">
    <source>
        <dbReference type="Proteomes" id="UP000594638"/>
    </source>
</evidence>
<dbReference type="FunFam" id="3.30.1330.80:FF:000003">
    <property type="entry name" value="AT-hook motif nuclear-localized protein 1-like"/>
    <property type="match status" value="1"/>
</dbReference>
<evidence type="ECO:0000256" key="5">
    <source>
        <dbReference type="ARBA" id="ARBA00023242"/>
    </source>
</evidence>
<dbReference type="Proteomes" id="UP000594638">
    <property type="component" value="Unassembled WGS sequence"/>
</dbReference>
<dbReference type="SUPFAM" id="SSF117856">
    <property type="entry name" value="AF0104/ALDC/Ptd012-like"/>
    <property type="match status" value="2"/>
</dbReference>
<comment type="subcellular location">
    <subcellularLocation>
        <location evidence="1 6">Nucleus</location>
    </subcellularLocation>
</comment>
<protein>
    <recommendedName>
        <fullName evidence="6">AT-hook motif nuclear-localized protein</fullName>
    </recommendedName>
</protein>
<organism evidence="9 10">
    <name type="scientific">Olea europaea subsp. europaea</name>
    <dbReference type="NCBI Taxonomy" id="158383"/>
    <lineage>
        <taxon>Eukaryota</taxon>
        <taxon>Viridiplantae</taxon>
        <taxon>Streptophyta</taxon>
        <taxon>Embryophyta</taxon>
        <taxon>Tracheophyta</taxon>
        <taxon>Spermatophyta</taxon>
        <taxon>Magnoliopsida</taxon>
        <taxon>eudicotyledons</taxon>
        <taxon>Gunneridae</taxon>
        <taxon>Pentapetalae</taxon>
        <taxon>asterids</taxon>
        <taxon>lamiids</taxon>
        <taxon>Lamiales</taxon>
        <taxon>Oleaceae</taxon>
        <taxon>Oleeae</taxon>
        <taxon>Olea</taxon>
    </lineage>
</organism>
<proteinExistence type="predicted"/>
<comment type="function">
    <text evidence="6">Transcription factor that specifically binds AT-rich DNA sequences related to the nuclear matrix attachment regions (MARs).</text>
</comment>
<feature type="region of interest" description="Disordered" evidence="7">
    <location>
        <begin position="385"/>
        <end position="441"/>
    </location>
</feature>
<name>A0A8S0SBI5_OLEEU</name>
<feature type="compositionally biased region" description="Polar residues" evidence="7">
    <location>
        <begin position="420"/>
        <end position="441"/>
    </location>
</feature>
<dbReference type="InterPro" id="IPR039605">
    <property type="entry name" value="AHL"/>
</dbReference>
<dbReference type="PANTHER" id="PTHR31500:SF18">
    <property type="entry name" value="AT-HOOK MOTIF NUCLEAR-LOCALIZED PROTEIN 3"/>
    <property type="match status" value="1"/>
</dbReference>
<evidence type="ECO:0000256" key="6">
    <source>
        <dbReference type="RuleBase" id="RU367031"/>
    </source>
</evidence>
<gene>
    <name evidence="9" type="ORF">OLEA9_A048935</name>
</gene>
<dbReference type="Pfam" id="PF03479">
    <property type="entry name" value="PCC"/>
    <property type="match status" value="2"/>
</dbReference>
<sequence length="467" mass="49220">MPVHVPAPALATDMKKKRGRPRKYAPDGSALALSPMPISASIPLTGDFSAWKHSTSRPVDSYKKKHKLDFESLGEKVAYNGGAGFTPHVITVNAGEDVTMKIISFSQQGSRAICVLSANGPISNVTLHQPNSSGGTLTYEGRFEILSLTGSFMPNDNGLTKGRSGGMSVSLAGPDGRVLGGGLAGMLVAAGPVQVVIGSFLPGHHQELKPKKRKYERTISFTPSPANPFSEERYEGTPGGQKPNLNSSASFRGDNLTSANSIQGSKIAIPESNDVTKKIISFSQQGSRAICVLSANGPISNVTLHQPNSSGGTLTYEGRFEILSLTGSFMPNDNGLTKGRSGGMSVSLAGPDGRVLGGGLAGMLVAAGPVQVVIGSFLPGHHQELKPKKRKYERTISFTPSPANPFSEERYEGTPGGQKPNFNSSASFRGDNLTSANSIQGSKIAIPESTVSLSREDSREQRHEITC</sequence>
<dbReference type="EMBL" id="CACTIH010004034">
    <property type="protein sequence ID" value="CAA2988901.1"/>
    <property type="molecule type" value="Genomic_DNA"/>
</dbReference>
<dbReference type="OrthoDB" id="2014829at2759"/>
<evidence type="ECO:0000256" key="7">
    <source>
        <dbReference type="SAM" id="MobiDB-lite"/>
    </source>
</evidence>
<accession>A0A8S0SBI5</accession>
<evidence type="ECO:0000256" key="4">
    <source>
        <dbReference type="ARBA" id="ARBA00023163"/>
    </source>
</evidence>
<dbReference type="CDD" id="cd11378">
    <property type="entry name" value="DUF296"/>
    <property type="match status" value="2"/>
</dbReference>
<evidence type="ECO:0000256" key="2">
    <source>
        <dbReference type="ARBA" id="ARBA00023015"/>
    </source>
</evidence>
<feature type="compositionally biased region" description="Polar residues" evidence="7">
    <location>
        <begin position="243"/>
        <end position="252"/>
    </location>
</feature>
<keyword evidence="5 6" id="KW-0539">Nucleus</keyword>
<dbReference type="AlphaFoldDB" id="A0A8S0SBI5"/>
<evidence type="ECO:0000256" key="1">
    <source>
        <dbReference type="ARBA" id="ARBA00004123"/>
    </source>
</evidence>
<dbReference type="Gene3D" id="3.30.1330.80">
    <property type="entry name" value="Hypothetical protein, similar to alpha- acetolactate decarboxylase, domain 2"/>
    <property type="match status" value="2"/>
</dbReference>
<keyword evidence="10" id="KW-1185">Reference proteome</keyword>
<reference evidence="9 10" key="1">
    <citation type="submission" date="2019-12" db="EMBL/GenBank/DDBJ databases">
        <authorList>
            <person name="Alioto T."/>
            <person name="Alioto T."/>
            <person name="Gomez Garrido J."/>
        </authorList>
    </citation>
    <scope>NUCLEOTIDE SEQUENCE [LARGE SCALE GENOMIC DNA]</scope>
</reference>
<feature type="domain" description="PPC" evidence="8">
    <location>
        <begin position="81"/>
        <end position="226"/>
    </location>
</feature>
<comment type="caution">
    <text evidence="9">The sequence shown here is derived from an EMBL/GenBank/DDBJ whole genome shotgun (WGS) entry which is preliminary data.</text>
</comment>
<dbReference type="Gramene" id="OE9A048935T1">
    <property type="protein sequence ID" value="OE9A048935C1"/>
    <property type="gene ID" value="OE9A048935"/>
</dbReference>
<keyword evidence="2 6" id="KW-0805">Transcription regulation</keyword>
<dbReference type="GO" id="GO:0003680">
    <property type="term" value="F:minor groove of adenine-thymine-rich DNA binding"/>
    <property type="evidence" value="ECO:0007669"/>
    <property type="project" value="UniProtKB-UniRule"/>
</dbReference>